<keyword evidence="2 4" id="KW-0238">DNA-binding</keyword>
<protein>
    <submittedName>
        <fullName evidence="6">TetR family transcriptional regulator</fullName>
    </submittedName>
</protein>
<feature type="domain" description="HTH tetR-type" evidence="5">
    <location>
        <begin position="1"/>
        <end position="60"/>
    </location>
</feature>
<evidence type="ECO:0000256" key="2">
    <source>
        <dbReference type="ARBA" id="ARBA00023125"/>
    </source>
</evidence>
<keyword evidence="7" id="KW-1185">Reference proteome</keyword>
<proteinExistence type="predicted"/>
<dbReference type="RefSeq" id="WP_141344009.1">
    <property type="nucleotide sequence ID" value="NZ_BJLF01000002.1"/>
</dbReference>
<comment type="caution">
    <text evidence="6">The sequence shown here is derived from an EMBL/GenBank/DDBJ whole genome shotgun (WGS) entry which is preliminary data.</text>
</comment>
<evidence type="ECO:0000313" key="6">
    <source>
        <dbReference type="EMBL" id="GEA49656.1"/>
    </source>
</evidence>
<dbReference type="OrthoDB" id="116240at2"/>
<dbReference type="PROSITE" id="PS50977">
    <property type="entry name" value="HTH_TETR_2"/>
    <property type="match status" value="1"/>
</dbReference>
<dbReference type="AlphaFoldDB" id="A0A4Y3HRG3"/>
<dbReference type="InterPro" id="IPR036271">
    <property type="entry name" value="Tet_transcr_reg_TetR-rel_C_sf"/>
</dbReference>
<dbReference type="SUPFAM" id="SSF46689">
    <property type="entry name" value="Homeodomain-like"/>
    <property type="match status" value="1"/>
</dbReference>
<dbReference type="GO" id="GO:0003677">
    <property type="term" value="F:DNA binding"/>
    <property type="evidence" value="ECO:0007669"/>
    <property type="project" value="UniProtKB-UniRule"/>
</dbReference>
<dbReference type="PANTHER" id="PTHR47506">
    <property type="entry name" value="TRANSCRIPTIONAL REGULATORY PROTEIN"/>
    <property type="match status" value="1"/>
</dbReference>
<keyword evidence="3" id="KW-0804">Transcription</keyword>
<dbReference type="Proteomes" id="UP000318717">
    <property type="component" value="Unassembled WGS sequence"/>
</dbReference>
<evidence type="ECO:0000256" key="1">
    <source>
        <dbReference type="ARBA" id="ARBA00023015"/>
    </source>
</evidence>
<dbReference type="Gene3D" id="1.10.357.10">
    <property type="entry name" value="Tetracycline Repressor, domain 2"/>
    <property type="match status" value="1"/>
</dbReference>
<sequence>MVKDEIAGRLEIAFSQHGFAQMSVAELKVASGVSLRTLYRYYPSKESMVIGALEHRHQRYLSLLDEEQSSNPMDSVIAIFDGLGQWMENNAPKGCLSMNALAAFPHNEEVNEAVQEHKQQIVQLLARRSASPELAMELFLIHEGASLAWPTMGDQAIVAAKNVVRKILE</sequence>
<accession>A0A4Y3HRG3</accession>
<keyword evidence="1" id="KW-0805">Transcription regulation</keyword>
<evidence type="ECO:0000256" key="4">
    <source>
        <dbReference type="PROSITE-ProRule" id="PRU00335"/>
    </source>
</evidence>
<dbReference type="SUPFAM" id="SSF48498">
    <property type="entry name" value="Tetracyclin repressor-like, C-terminal domain"/>
    <property type="match status" value="1"/>
</dbReference>
<organism evidence="6 7">
    <name type="scientific">Vibrio inusitatus NBRC 102082</name>
    <dbReference type="NCBI Taxonomy" id="1219070"/>
    <lineage>
        <taxon>Bacteria</taxon>
        <taxon>Pseudomonadati</taxon>
        <taxon>Pseudomonadota</taxon>
        <taxon>Gammaproteobacteria</taxon>
        <taxon>Vibrionales</taxon>
        <taxon>Vibrionaceae</taxon>
        <taxon>Vibrio</taxon>
    </lineage>
</organism>
<dbReference type="InterPro" id="IPR001647">
    <property type="entry name" value="HTH_TetR"/>
</dbReference>
<dbReference type="EMBL" id="BJLF01000002">
    <property type="protein sequence ID" value="GEA49656.1"/>
    <property type="molecule type" value="Genomic_DNA"/>
</dbReference>
<feature type="DNA-binding region" description="H-T-H motif" evidence="4">
    <location>
        <begin position="23"/>
        <end position="42"/>
    </location>
</feature>
<gene>
    <name evidence="6" type="ORF">VIN01S_04600</name>
</gene>
<name>A0A4Y3HRG3_9VIBR</name>
<dbReference type="PANTHER" id="PTHR47506:SF1">
    <property type="entry name" value="HTH-TYPE TRANSCRIPTIONAL REGULATOR YJDC"/>
    <property type="match status" value="1"/>
</dbReference>
<reference evidence="6 7" key="1">
    <citation type="submission" date="2019-06" db="EMBL/GenBank/DDBJ databases">
        <title>Whole genome shotgun sequence of Vibrio inusitatus NBRC 102082.</title>
        <authorList>
            <person name="Hosoyama A."/>
            <person name="Uohara A."/>
            <person name="Ohji S."/>
            <person name="Ichikawa N."/>
        </authorList>
    </citation>
    <scope>NUCLEOTIDE SEQUENCE [LARGE SCALE GENOMIC DNA]</scope>
    <source>
        <strain evidence="6 7">NBRC 102082</strain>
    </source>
</reference>
<evidence type="ECO:0000259" key="5">
    <source>
        <dbReference type="PROSITE" id="PS50977"/>
    </source>
</evidence>
<evidence type="ECO:0000313" key="7">
    <source>
        <dbReference type="Proteomes" id="UP000318717"/>
    </source>
</evidence>
<evidence type="ECO:0000256" key="3">
    <source>
        <dbReference type="ARBA" id="ARBA00023163"/>
    </source>
</evidence>
<dbReference type="InterPro" id="IPR009057">
    <property type="entry name" value="Homeodomain-like_sf"/>
</dbReference>
<dbReference type="Pfam" id="PF00440">
    <property type="entry name" value="TetR_N"/>
    <property type="match status" value="1"/>
</dbReference>